<dbReference type="Gene3D" id="3.40.50.300">
    <property type="entry name" value="P-loop containing nucleotide triphosphate hydrolases"/>
    <property type="match status" value="1"/>
</dbReference>
<dbReference type="GO" id="GO:0016887">
    <property type="term" value="F:ATP hydrolysis activity"/>
    <property type="evidence" value="ECO:0007669"/>
    <property type="project" value="TreeGrafter"/>
</dbReference>
<dbReference type="KEGG" id="afx:JZ786_12215"/>
<evidence type="ECO:0000313" key="3">
    <source>
        <dbReference type="EMBL" id="QSO45360.1"/>
    </source>
</evidence>
<dbReference type="CDD" id="cd02038">
    <property type="entry name" value="FlhG-like"/>
    <property type="match status" value="1"/>
</dbReference>
<dbReference type="InterPro" id="IPR033756">
    <property type="entry name" value="YlxH/NBP35"/>
</dbReference>
<dbReference type="InterPro" id="IPR033875">
    <property type="entry name" value="FlhG"/>
</dbReference>
<evidence type="ECO:0000256" key="2">
    <source>
        <dbReference type="ARBA" id="ARBA00022840"/>
    </source>
</evidence>
<dbReference type="RefSeq" id="WP_206654731.1">
    <property type="nucleotide sequence ID" value="NZ_CP071182.1"/>
</dbReference>
<organism evidence="3 4">
    <name type="scientific">Alicyclobacillus mengziensis</name>
    <dbReference type="NCBI Taxonomy" id="2931921"/>
    <lineage>
        <taxon>Bacteria</taxon>
        <taxon>Bacillati</taxon>
        <taxon>Bacillota</taxon>
        <taxon>Bacilli</taxon>
        <taxon>Bacillales</taxon>
        <taxon>Alicyclobacillaceae</taxon>
        <taxon>Alicyclobacillus</taxon>
    </lineage>
</organism>
<dbReference type="InterPro" id="IPR027417">
    <property type="entry name" value="P-loop_NTPase"/>
</dbReference>
<proteinExistence type="predicted"/>
<accession>A0A9X7VVG8</accession>
<dbReference type="PANTHER" id="PTHR43384:SF4">
    <property type="entry name" value="CELLULOSE BIOSYNTHESIS PROTEIN BCSQ-RELATED"/>
    <property type="match status" value="1"/>
</dbReference>
<dbReference type="PANTHER" id="PTHR43384">
    <property type="entry name" value="SEPTUM SITE-DETERMINING PROTEIN MIND HOMOLOG, CHLOROPLASTIC-RELATED"/>
    <property type="match status" value="1"/>
</dbReference>
<dbReference type="PIRSF" id="PIRSF003092">
    <property type="entry name" value="MinD"/>
    <property type="match status" value="1"/>
</dbReference>
<keyword evidence="4" id="KW-1185">Reference proteome</keyword>
<keyword evidence="1" id="KW-0547">Nucleotide-binding</keyword>
<dbReference type="Proteomes" id="UP000663505">
    <property type="component" value="Chromosome"/>
</dbReference>
<dbReference type="GO" id="GO:0051782">
    <property type="term" value="P:negative regulation of cell division"/>
    <property type="evidence" value="ECO:0007669"/>
    <property type="project" value="TreeGrafter"/>
</dbReference>
<protein>
    <submittedName>
        <fullName evidence="3">MinD/ParA family protein</fullName>
    </submittedName>
</protein>
<reference evidence="3 4" key="1">
    <citation type="submission" date="2021-02" db="EMBL/GenBank/DDBJ databases">
        <title>Alicyclobacillus curvatus sp. nov. and Alicyclobacillus mengziensis sp. nov., two acidophilic bacteria isolated from acid mine drainage.</title>
        <authorList>
            <person name="Huang Y."/>
        </authorList>
    </citation>
    <scope>NUCLEOTIDE SEQUENCE [LARGE SCALE GENOMIC DNA]</scope>
    <source>
        <strain evidence="3 4">S30H14</strain>
    </source>
</reference>
<dbReference type="AlphaFoldDB" id="A0A9X7VVG8"/>
<dbReference type="GO" id="GO:0005524">
    <property type="term" value="F:ATP binding"/>
    <property type="evidence" value="ECO:0007669"/>
    <property type="project" value="UniProtKB-KW"/>
</dbReference>
<evidence type="ECO:0000313" key="4">
    <source>
        <dbReference type="Proteomes" id="UP000663505"/>
    </source>
</evidence>
<name>A0A9X7VVG8_9BACL</name>
<gene>
    <name evidence="3" type="ORF">JZ786_12215</name>
</gene>
<dbReference type="GO" id="GO:0009898">
    <property type="term" value="C:cytoplasmic side of plasma membrane"/>
    <property type="evidence" value="ECO:0007669"/>
    <property type="project" value="TreeGrafter"/>
</dbReference>
<evidence type="ECO:0000256" key="1">
    <source>
        <dbReference type="ARBA" id="ARBA00022741"/>
    </source>
</evidence>
<dbReference type="Pfam" id="PF10609">
    <property type="entry name" value="ParA"/>
    <property type="match status" value="1"/>
</dbReference>
<dbReference type="SUPFAM" id="SSF52540">
    <property type="entry name" value="P-loop containing nucleoside triphosphate hydrolases"/>
    <property type="match status" value="1"/>
</dbReference>
<dbReference type="InterPro" id="IPR025501">
    <property type="entry name" value="MinD_FleN"/>
</dbReference>
<sequence>MTEFGADQAEKLRSLMSDAGGHDTTGNGTVIAITSGKGGVGKSNFCINFAIGLKELGHRPVIIDADVGFADVEVLLGIHPAHTIVDVVQGMSIWDALSYHSSGLAFLAASTGLTDIHDLGSEEMLRLMNEMEKLHEQFDVVLIDSGAGMGRNIGRLLSAADEVFLVTTPEPTAVADAYAVMKMLAHRGEVPPTRMVVNRVGNFVAGKETAEKLQLVASRFLDVEVGILGYILEDSTVSKAVMEQSALLFGFPDSVASRCVRQLVRNYLHREPPRERRGIGRFFERLFGKRRSGNEINSTHSA</sequence>
<keyword evidence="2" id="KW-0067">ATP-binding</keyword>
<dbReference type="GO" id="GO:0005829">
    <property type="term" value="C:cytosol"/>
    <property type="evidence" value="ECO:0007669"/>
    <property type="project" value="TreeGrafter"/>
</dbReference>
<dbReference type="InterPro" id="IPR050625">
    <property type="entry name" value="ParA/MinD_ATPase"/>
</dbReference>
<dbReference type="EMBL" id="CP071182">
    <property type="protein sequence ID" value="QSO45360.1"/>
    <property type="molecule type" value="Genomic_DNA"/>
</dbReference>